<evidence type="ECO:0000256" key="6">
    <source>
        <dbReference type="ARBA" id="ARBA00023180"/>
    </source>
</evidence>
<evidence type="ECO:0000313" key="11">
    <source>
        <dbReference type="Proteomes" id="UP001239994"/>
    </source>
</evidence>
<accession>A0AAD8ZFC3</accession>
<evidence type="ECO:0000256" key="8">
    <source>
        <dbReference type="SAM" id="Phobius"/>
    </source>
</evidence>
<reference evidence="10" key="1">
    <citation type="submission" date="2023-03" db="EMBL/GenBank/DDBJ databases">
        <title>Electrophorus voltai genome.</title>
        <authorList>
            <person name="Bian C."/>
        </authorList>
    </citation>
    <scope>NUCLEOTIDE SEQUENCE</scope>
    <source>
        <strain evidence="10">CB-2022</strain>
        <tissue evidence="10">Muscle</tissue>
    </source>
</reference>
<keyword evidence="3 7" id="KW-0812">Transmembrane</keyword>
<evidence type="ECO:0000256" key="7">
    <source>
        <dbReference type="PROSITE-ProRule" id="PRU00581"/>
    </source>
</evidence>
<protein>
    <recommendedName>
        <fullName evidence="9">MARVEL domain-containing protein</fullName>
    </recommendedName>
</protein>
<keyword evidence="11" id="KW-1185">Reference proteome</keyword>
<proteinExistence type="inferred from homology"/>
<evidence type="ECO:0000256" key="3">
    <source>
        <dbReference type="ARBA" id="ARBA00022692"/>
    </source>
</evidence>
<comment type="similarity">
    <text evidence="2">Belongs to the synaptophysin/synaptobrevin family.</text>
</comment>
<dbReference type="Proteomes" id="UP001239994">
    <property type="component" value="Unassembled WGS sequence"/>
</dbReference>
<comment type="subcellular location">
    <subcellularLocation>
        <location evidence="1">Membrane</location>
        <topology evidence="1">Multi-pass membrane protein</topology>
    </subcellularLocation>
</comment>
<dbReference type="PRINTS" id="PR00220">
    <property type="entry name" value="SYNAPTOPHYSN"/>
</dbReference>
<dbReference type="Pfam" id="PF01284">
    <property type="entry name" value="MARVEL"/>
    <property type="match status" value="1"/>
</dbReference>
<organism evidence="10 11">
    <name type="scientific">Electrophorus voltai</name>
    <dbReference type="NCBI Taxonomy" id="2609070"/>
    <lineage>
        <taxon>Eukaryota</taxon>
        <taxon>Metazoa</taxon>
        <taxon>Chordata</taxon>
        <taxon>Craniata</taxon>
        <taxon>Vertebrata</taxon>
        <taxon>Euteleostomi</taxon>
        <taxon>Actinopterygii</taxon>
        <taxon>Neopterygii</taxon>
        <taxon>Teleostei</taxon>
        <taxon>Ostariophysi</taxon>
        <taxon>Gymnotiformes</taxon>
        <taxon>Gymnotoidei</taxon>
        <taxon>Gymnotidae</taxon>
        <taxon>Electrophorus</taxon>
    </lineage>
</organism>
<gene>
    <name evidence="10" type="ORF">P4O66_009592</name>
</gene>
<keyword evidence="4 8" id="KW-1133">Transmembrane helix</keyword>
<name>A0AAD8ZFC3_9TELE</name>
<evidence type="ECO:0000256" key="5">
    <source>
        <dbReference type="ARBA" id="ARBA00023136"/>
    </source>
</evidence>
<dbReference type="PANTHER" id="PTHR10306">
    <property type="entry name" value="SYNAPTOPHYSIN"/>
    <property type="match status" value="1"/>
</dbReference>
<evidence type="ECO:0000256" key="4">
    <source>
        <dbReference type="ARBA" id="ARBA00022989"/>
    </source>
</evidence>
<dbReference type="PROSITE" id="PS51225">
    <property type="entry name" value="MARVEL"/>
    <property type="match status" value="1"/>
</dbReference>
<comment type="caution">
    <text evidence="10">The sequence shown here is derived from an EMBL/GenBank/DDBJ whole genome shotgun (WGS) entry which is preliminary data.</text>
</comment>
<evidence type="ECO:0000256" key="1">
    <source>
        <dbReference type="ARBA" id="ARBA00004141"/>
    </source>
</evidence>
<feature type="transmembrane region" description="Helical" evidence="8">
    <location>
        <begin position="191"/>
        <end position="213"/>
    </location>
</feature>
<dbReference type="InterPro" id="IPR008253">
    <property type="entry name" value="Marvel"/>
</dbReference>
<evidence type="ECO:0000256" key="2">
    <source>
        <dbReference type="ARBA" id="ARBA00006476"/>
    </source>
</evidence>
<evidence type="ECO:0000313" key="10">
    <source>
        <dbReference type="EMBL" id="KAK1796550.1"/>
    </source>
</evidence>
<dbReference type="GO" id="GO:0030672">
    <property type="term" value="C:synaptic vesicle membrane"/>
    <property type="evidence" value="ECO:0007669"/>
    <property type="project" value="TreeGrafter"/>
</dbReference>
<sequence length="397" mass="44745">MDAQATLMYSSINIYQKHTNETPLLSDIKMIKGEPEILKCLKVNLPKKGCICILSPHTIKRVARKETNSPNNYRIAEAINLSGRQTIRKYLQLLNQKHGPLMELAKCHLDKDQEPSGVGLLFAIFAFATCGGYSGQIMVKVDCVDKIQSNITITFAYPFRLQQVHFNAPLCEDKRQEMLFLEGDYSSSAQFFVTVSVLAFLYSLLATIVYIFYQNKYREKNRGPVVDCLVTMVFSGLWLVSSIAWAKTLSGVKTAIDISRIQLLMTACRDQENVCETIAEPTWTNLNMSVAFGFLNFSLWAGNIWFAYKETGLHKSSQRYLSRMPSEKRSTSFRQYSQSSFDQSGPGFGQRLYSQGSFEISGGGFSLPQTNLGQPMFYRQMGSPTSRGPLILVNESQ</sequence>
<feature type="transmembrane region" description="Helical" evidence="8">
    <location>
        <begin position="290"/>
        <end position="308"/>
    </location>
</feature>
<keyword evidence="6" id="KW-0325">Glycoprotein</keyword>
<dbReference type="EMBL" id="JAROKS010000015">
    <property type="protein sequence ID" value="KAK1796550.1"/>
    <property type="molecule type" value="Genomic_DNA"/>
</dbReference>
<dbReference type="InterPro" id="IPR001285">
    <property type="entry name" value="Synaptophysin/porin"/>
</dbReference>
<feature type="domain" description="MARVEL" evidence="9">
    <location>
        <begin position="107"/>
        <end position="312"/>
    </location>
</feature>
<keyword evidence="5 7" id="KW-0472">Membrane</keyword>
<evidence type="ECO:0000259" key="9">
    <source>
        <dbReference type="PROSITE" id="PS51225"/>
    </source>
</evidence>
<dbReference type="AlphaFoldDB" id="A0AAD8ZFC3"/>
<dbReference type="PANTHER" id="PTHR10306:SF16">
    <property type="entry name" value="SYNAPTOPORIN"/>
    <property type="match status" value="1"/>
</dbReference>
<feature type="transmembrane region" description="Helical" evidence="8">
    <location>
        <begin position="225"/>
        <end position="246"/>
    </location>
</feature>